<proteinExistence type="predicted"/>
<accession>Z9JHZ9</accession>
<comment type="caution">
    <text evidence="1">The sequence shown here is derived from an EMBL/GenBank/DDBJ whole genome shotgun (WGS) entry which is preliminary data.</text>
</comment>
<evidence type="ECO:0000313" key="2">
    <source>
        <dbReference type="Proteomes" id="UP000020406"/>
    </source>
</evidence>
<dbReference type="Proteomes" id="UP000020406">
    <property type="component" value="Unassembled WGS sequence"/>
</dbReference>
<sequence length="58" mass="6382">MPVAEALGQVMLSDIQNGVEHLQIRGTDVTACLGKQCSTCTNQRAAIYIRSLLKEHRL</sequence>
<organism evidence="1 2">
    <name type="scientific">Xylella taiwanensis</name>
    <dbReference type="NCBI Taxonomy" id="1444770"/>
    <lineage>
        <taxon>Bacteria</taxon>
        <taxon>Pseudomonadati</taxon>
        <taxon>Pseudomonadota</taxon>
        <taxon>Gammaproteobacteria</taxon>
        <taxon>Lysobacterales</taxon>
        <taxon>Lysobacteraceae</taxon>
        <taxon>Xylella</taxon>
    </lineage>
</organism>
<reference evidence="1 2" key="1">
    <citation type="journal article" date="2014" name="Genome Announc.">
        <title>Draft Genome Sequence of Xylella fastidiosa Pear Leaf Scorch Strain in Taiwan.</title>
        <authorList>
            <person name="Su C.C."/>
            <person name="Deng W.L."/>
            <person name="Jan F.J."/>
            <person name="Chang C.J."/>
            <person name="Huang H."/>
            <person name="Chen J."/>
        </authorList>
    </citation>
    <scope>NUCLEOTIDE SEQUENCE [LARGE SCALE GENOMIC DNA]</scope>
    <source>
        <strain evidence="1 2">PLS229</strain>
    </source>
</reference>
<dbReference type="PATRIC" id="fig|1444770.3.peg.2370"/>
<evidence type="ECO:0000313" key="1">
    <source>
        <dbReference type="EMBL" id="EWS77613.1"/>
    </source>
</evidence>
<gene>
    <name evidence="1" type="ORF">AF72_09990</name>
</gene>
<name>Z9JHZ9_9GAMM</name>
<dbReference type="AlphaFoldDB" id="Z9JHZ9"/>
<dbReference type="EMBL" id="JDSQ01000017">
    <property type="protein sequence ID" value="EWS77613.1"/>
    <property type="molecule type" value="Genomic_DNA"/>
</dbReference>
<protein>
    <submittedName>
        <fullName evidence="1">Uncharacterized protein</fullName>
    </submittedName>
</protein>